<dbReference type="SUPFAM" id="SSF52151">
    <property type="entry name" value="FabD/lysophospholipase-like"/>
    <property type="match status" value="1"/>
</dbReference>
<comment type="caution">
    <text evidence="2">Lacks conserved residue(s) required for the propagation of feature annotation.</text>
</comment>
<evidence type="ECO:0000259" key="3">
    <source>
        <dbReference type="PROSITE" id="PS51635"/>
    </source>
</evidence>
<feature type="short sequence motif" description="DGA/G" evidence="2">
    <location>
        <begin position="152"/>
        <end position="154"/>
    </location>
</feature>
<dbReference type="InterPro" id="IPR016035">
    <property type="entry name" value="Acyl_Trfase/lysoPLipase"/>
</dbReference>
<feature type="active site" description="Nucleophile" evidence="2">
    <location>
        <position position="8"/>
    </location>
</feature>
<dbReference type="InterPro" id="IPR002641">
    <property type="entry name" value="PNPLA_dom"/>
</dbReference>
<keyword evidence="2" id="KW-0442">Lipid degradation</keyword>
<name>A0A2N0D1R2_RHISU</name>
<evidence type="ECO:0000256" key="2">
    <source>
        <dbReference type="PROSITE-ProRule" id="PRU01161"/>
    </source>
</evidence>
<dbReference type="Proteomes" id="UP000232164">
    <property type="component" value="Unassembled WGS sequence"/>
</dbReference>
<reference evidence="4 5" key="2">
    <citation type="submission" date="2017-12" db="EMBL/GenBank/DDBJ databases">
        <title>Genome sequence of Rhizobium sullae HCNT1 isolated from Sulla coronaria nodules and featuring peculiar denitrification phenotypes.</title>
        <authorList>
            <person name="De Diego-Diaz B."/>
            <person name="Treu L."/>
            <person name="Campanaro S."/>
            <person name="Da Silva Duarte V."/>
            <person name="Basaglia M."/>
            <person name="Favaro L."/>
            <person name="Casella S."/>
            <person name="Squartini A."/>
        </authorList>
    </citation>
    <scope>NUCLEOTIDE SEQUENCE [LARGE SCALE GENOMIC DNA]</scope>
    <source>
        <strain evidence="4 5">HCNT1</strain>
    </source>
</reference>
<reference evidence="4 5" key="1">
    <citation type="submission" date="2017-11" db="EMBL/GenBank/DDBJ databases">
        <authorList>
            <person name="Han C.G."/>
        </authorList>
    </citation>
    <scope>NUCLEOTIDE SEQUENCE [LARGE SCALE GENOMIC DNA]</scope>
    <source>
        <strain evidence="4 5">HCNT1</strain>
    </source>
</reference>
<keyword evidence="2" id="KW-0378">Hydrolase</keyword>
<comment type="caution">
    <text evidence="4">The sequence shown here is derived from an EMBL/GenBank/DDBJ whole genome shotgun (WGS) entry which is preliminary data.</text>
</comment>
<evidence type="ECO:0000313" key="5">
    <source>
        <dbReference type="Proteomes" id="UP000232164"/>
    </source>
</evidence>
<organism evidence="4 5">
    <name type="scientific">Rhizobium sullae</name>
    <name type="common">Rhizobium hedysari</name>
    <dbReference type="NCBI Taxonomy" id="50338"/>
    <lineage>
        <taxon>Bacteria</taxon>
        <taxon>Pseudomonadati</taxon>
        <taxon>Pseudomonadota</taxon>
        <taxon>Alphaproteobacteria</taxon>
        <taxon>Hyphomicrobiales</taxon>
        <taxon>Rhizobiaceae</taxon>
        <taxon>Rhizobium/Agrobacterium group</taxon>
        <taxon>Rhizobium</taxon>
    </lineage>
</organism>
<accession>A0A2N0D1R2</accession>
<dbReference type="Pfam" id="PF01734">
    <property type="entry name" value="Patatin"/>
    <property type="match status" value="1"/>
</dbReference>
<proteinExistence type="predicted"/>
<gene>
    <name evidence="4" type="ORF">CWR43_29160</name>
</gene>
<dbReference type="GO" id="GO:0016787">
    <property type="term" value="F:hydrolase activity"/>
    <property type="evidence" value="ECO:0007669"/>
    <property type="project" value="UniProtKB-UniRule"/>
</dbReference>
<keyword evidence="1 2" id="KW-0443">Lipid metabolism</keyword>
<protein>
    <submittedName>
        <fullName evidence="4">Patatin</fullName>
    </submittedName>
</protein>
<feature type="short sequence motif" description="GXSXG" evidence="2">
    <location>
        <begin position="6"/>
        <end position="10"/>
    </location>
</feature>
<feature type="active site" description="Proton acceptor" evidence="2">
    <location>
        <position position="152"/>
    </location>
</feature>
<dbReference type="EMBL" id="PIQN01000023">
    <property type="protein sequence ID" value="PKA39997.1"/>
    <property type="molecule type" value="Genomic_DNA"/>
</dbReference>
<dbReference type="AlphaFoldDB" id="A0A2N0D1R2"/>
<evidence type="ECO:0000313" key="4">
    <source>
        <dbReference type="EMBL" id="PKA39997.1"/>
    </source>
</evidence>
<feature type="domain" description="PNPLA" evidence="3">
    <location>
        <begin position="1"/>
        <end position="165"/>
    </location>
</feature>
<sequence>MEVVTGVSTGALAAPFAFLGSKYDRQLEQIYTEYGDKDILRSRGILGVLGPSLNDNTPLRNLIARYITDDVVEAIASEYQIGRRLLVQTTNIAAQRPVVWDISAICASPRMDRRDLVVQILLASAAIPAVFPPVRLPVQTASGKVYDELHVDGGVSAQVFFAPPNIDFANFERIAFGRPRVRNLYVIRNGRLRPVYAATIEQTLPLAQRAIETLTRYQGVADLSRLESLATKGKGKLFFASIPNSFVSKPRSSFDNIYMRSLFAIGYKDGYARQWQIGAPATPILAGGALEK</sequence>
<evidence type="ECO:0000256" key="1">
    <source>
        <dbReference type="ARBA" id="ARBA00023098"/>
    </source>
</evidence>
<dbReference type="PROSITE" id="PS51635">
    <property type="entry name" value="PNPLA"/>
    <property type="match status" value="1"/>
</dbReference>
<dbReference type="Gene3D" id="3.40.1090.10">
    <property type="entry name" value="Cytosolic phospholipase A2 catalytic domain"/>
    <property type="match status" value="1"/>
</dbReference>
<dbReference type="GO" id="GO:0016042">
    <property type="term" value="P:lipid catabolic process"/>
    <property type="evidence" value="ECO:0007669"/>
    <property type="project" value="UniProtKB-UniRule"/>
</dbReference>